<dbReference type="RefSeq" id="WP_190578644.1">
    <property type="nucleotide sequence ID" value="NZ_CAWPQU010000013.1"/>
</dbReference>
<dbReference type="InterPro" id="IPR000160">
    <property type="entry name" value="GGDEF_dom"/>
</dbReference>
<dbReference type="SMART" id="SM00267">
    <property type="entry name" value="GGDEF"/>
    <property type="match status" value="1"/>
</dbReference>
<dbReference type="PANTHER" id="PTHR45138:SF9">
    <property type="entry name" value="DIGUANYLATE CYCLASE DGCM-RELATED"/>
    <property type="match status" value="1"/>
</dbReference>
<reference evidence="5 6" key="1">
    <citation type="journal article" date="2020" name="ISME J.">
        <title>Comparative genomics reveals insights into cyanobacterial evolution and habitat adaptation.</title>
        <authorList>
            <person name="Chen M.Y."/>
            <person name="Teng W.K."/>
            <person name="Zhao L."/>
            <person name="Hu C.X."/>
            <person name="Zhou Y.K."/>
            <person name="Han B.P."/>
            <person name="Song L.R."/>
            <person name="Shu W.S."/>
        </authorList>
    </citation>
    <scope>NUCLEOTIDE SEQUENCE [LARGE SCALE GENOMIC DNA]</scope>
    <source>
        <strain evidence="5 6">FACHB-1050</strain>
    </source>
</reference>
<keyword evidence="1" id="KW-0597">Phosphoprotein</keyword>
<dbReference type="EMBL" id="JACJQY010000020">
    <property type="protein sequence ID" value="MBD2317836.1"/>
    <property type="molecule type" value="Genomic_DNA"/>
</dbReference>
<dbReference type="PROSITE" id="PS50110">
    <property type="entry name" value="RESPONSE_REGULATORY"/>
    <property type="match status" value="1"/>
</dbReference>
<comment type="caution">
    <text evidence="5">The sequence shown here is derived from an EMBL/GenBank/DDBJ whole genome shotgun (WGS) entry which is preliminary data.</text>
</comment>
<feature type="domain" description="Response regulatory" evidence="3">
    <location>
        <begin position="21"/>
        <end position="137"/>
    </location>
</feature>
<proteinExistence type="predicted"/>
<dbReference type="CDD" id="cd19920">
    <property type="entry name" value="REC_PA4781-like"/>
    <property type="match status" value="1"/>
</dbReference>
<dbReference type="InterPro" id="IPR029787">
    <property type="entry name" value="Nucleotide_cyclase"/>
</dbReference>
<dbReference type="InterPro" id="IPR050469">
    <property type="entry name" value="Diguanylate_Cyclase"/>
</dbReference>
<evidence type="ECO:0000259" key="4">
    <source>
        <dbReference type="PROSITE" id="PS50887"/>
    </source>
</evidence>
<dbReference type="Proteomes" id="UP000618445">
    <property type="component" value="Unassembled WGS sequence"/>
</dbReference>
<dbReference type="SUPFAM" id="SSF55073">
    <property type="entry name" value="Nucleotide cyclase"/>
    <property type="match status" value="1"/>
</dbReference>
<dbReference type="Gene3D" id="3.40.50.2300">
    <property type="match status" value="1"/>
</dbReference>
<dbReference type="Gene3D" id="3.30.70.270">
    <property type="match status" value="1"/>
</dbReference>
<name>A0ABR8CDP3_9CYAN</name>
<feature type="domain" description="GGDEF" evidence="4">
    <location>
        <begin position="201"/>
        <end position="338"/>
    </location>
</feature>
<organism evidence="5 6">
    <name type="scientific">Phormidium tenue FACHB-1050</name>
    <dbReference type="NCBI Taxonomy" id="2692857"/>
    <lineage>
        <taxon>Bacteria</taxon>
        <taxon>Bacillati</taxon>
        <taxon>Cyanobacteriota</taxon>
        <taxon>Cyanophyceae</taxon>
        <taxon>Oscillatoriophycideae</taxon>
        <taxon>Oscillatoriales</taxon>
        <taxon>Oscillatoriaceae</taxon>
        <taxon>Phormidium</taxon>
    </lineage>
</organism>
<dbReference type="InterPro" id="IPR001789">
    <property type="entry name" value="Sig_transdc_resp-reg_receiver"/>
</dbReference>
<gene>
    <name evidence="5" type="ORF">H6G05_13390</name>
</gene>
<accession>A0ABR8CDP3</accession>
<evidence type="ECO:0000259" key="3">
    <source>
        <dbReference type="PROSITE" id="PS50110"/>
    </source>
</evidence>
<feature type="coiled-coil region" evidence="2">
    <location>
        <begin position="146"/>
        <end position="173"/>
    </location>
</feature>
<evidence type="ECO:0000256" key="2">
    <source>
        <dbReference type="SAM" id="Coils"/>
    </source>
</evidence>
<dbReference type="SUPFAM" id="SSF52172">
    <property type="entry name" value="CheY-like"/>
    <property type="match status" value="1"/>
</dbReference>
<feature type="modified residue" description="4-aspartylphosphate" evidence="1">
    <location>
        <position position="70"/>
    </location>
</feature>
<dbReference type="SMART" id="SM00448">
    <property type="entry name" value="REC"/>
    <property type="match status" value="1"/>
</dbReference>
<evidence type="ECO:0000313" key="5">
    <source>
        <dbReference type="EMBL" id="MBD2317836.1"/>
    </source>
</evidence>
<dbReference type="PROSITE" id="PS50887">
    <property type="entry name" value="GGDEF"/>
    <property type="match status" value="1"/>
</dbReference>
<dbReference type="Pfam" id="PF00990">
    <property type="entry name" value="GGDEF"/>
    <property type="match status" value="1"/>
</dbReference>
<evidence type="ECO:0000313" key="6">
    <source>
        <dbReference type="Proteomes" id="UP000618445"/>
    </source>
</evidence>
<protein>
    <submittedName>
        <fullName evidence="5">Diguanylate cyclase</fullName>
    </submittedName>
</protein>
<dbReference type="InterPro" id="IPR011006">
    <property type="entry name" value="CheY-like_superfamily"/>
</dbReference>
<sequence>MSQLLSEYSVNLNFPPETKGNILLIDDLPENLKLLTELLSELNYTVRSAINGARALKSAKAKLPDIILLDIHMPEMDGYQVCQAFKLDPELYDIPILFISALDDTFDKLKAFQVGGVDYITKPFQMEEVVARIETHLTIQRQKKRLQDEIAKRKQTELILQEANRKLELLANLDGLTQIANRRRFDNYLALEWQRHQREQHSLTLVFIDIDYFKRYNDTYGHQGGDDCLMRVAQAIAKVPQRPTDLVARYGGEEFAVILSNTNLEGGMKVATAIQTQVLNLKVPHQSSDVSEYVTLSIGVASLVPTLELSLETLIANADEALYTAKSQGRNRAIYLSKFDGTLILPEL</sequence>
<evidence type="ECO:0000256" key="1">
    <source>
        <dbReference type="PROSITE-ProRule" id="PRU00169"/>
    </source>
</evidence>
<keyword evidence="2" id="KW-0175">Coiled coil</keyword>
<dbReference type="CDD" id="cd01949">
    <property type="entry name" value="GGDEF"/>
    <property type="match status" value="1"/>
</dbReference>
<dbReference type="InterPro" id="IPR043128">
    <property type="entry name" value="Rev_trsase/Diguanyl_cyclase"/>
</dbReference>
<keyword evidence="6" id="KW-1185">Reference proteome</keyword>
<dbReference type="Pfam" id="PF00072">
    <property type="entry name" value="Response_reg"/>
    <property type="match status" value="1"/>
</dbReference>
<dbReference type="NCBIfam" id="TIGR00254">
    <property type="entry name" value="GGDEF"/>
    <property type="match status" value="1"/>
</dbReference>
<dbReference type="PANTHER" id="PTHR45138">
    <property type="entry name" value="REGULATORY COMPONENTS OF SENSORY TRANSDUCTION SYSTEM"/>
    <property type="match status" value="1"/>
</dbReference>